<comment type="caution">
    <text evidence="1">The sequence shown here is derived from an EMBL/GenBank/DDBJ whole genome shotgun (WGS) entry which is preliminary data.</text>
</comment>
<proteinExistence type="predicted"/>
<evidence type="ECO:0000313" key="1">
    <source>
        <dbReference type="EMBL" id="MEQ2290551.1"/>
    </source>
</evidence>
<protein>
    <submittedName>
        <fullName evidence="1">Uncharacterized protein</fullName>
    </submittedName>
</protein>
<keyword evidence="2" id="KW-1185">Reference proteome</keyword>
<dbReference type="Proteomes" id="UP001469553">
    <property type="component" value="Unassembled WGS sequence"/>
</dbReference>
<name>A0ABV0YAK4_9TELE</name>
<evidence type="ECO:0000313" key="2">
    <source>
        <dbReference type="Proteomes" id="UP001469553"/>
    </source>
</evidence>
<gene>
    <name evidence="1" type="ORF">AMECASPLE_004294</name>
</gene>
<accession>A0ABV0YAK4</accession>
<dbReference type="EMBL" id="JAHRIP010028396">
    <property type="protein sequence ID" value="MEQ2290551.1"/>
    <property type="molecule type" value="Genomic_DNA"/>
</dbReference>
<sequence length="103" mass="11903">MKTAISRFSSPRLGLICQTALSEPKLFRDNFSPAGSFSEFEFSLAACTLIHFQMTCCEDQTSDCWLILMKKSKYLNQTRFSLQRTQKSNFTLKYNVMLHICNI</sequence>
<reference evidence="1 2" key="1">
    <citation type="submission" date="2021-06" db="EMBL/GenBank/DDBJ databases">
        <authorList>
            <person name="Palmer J.M."/>
        </authorList>
    </citation>
    <scope>NUCLEOTIDE SEQUENCE [LARGE SCALE GENOMIC DNA]</scope>
    <source>
        <strain evidence="1 2">AS_MEX2019</strain>
        <tissue evidence="1">Muscle</tissue>
    </source>
</reference>
<organism evidence="1 2">
    <name type="scientific">Ameca splendens</name>
    <dbReference type="NCBI Taxonomy" id="208324"/>
    <lineage>
        <taxon>Eukaryota</taxon>
        <taxon>Metazoa</taxon>
        <taxon>Chordata</taxon>
        <taxon>Craniata</taxon>
        <taxon>Vertebrata</taxon>
        <taxon>Euteleostomi</taxon>
        <taxon>Actinopterygii</taxon>
        <taxon>Neopterygii</taxon>
        <taxon>Teleostei</taxon>
        <taxon>Neoteleostei</taxon>
        <taxon>Acanthomorphata</taxon>
        <taxon>Ovalentaria</taxon>
        <taxon>Atherinomorphae</taxon>
        <taxon>Cyprinodontiformes</taxon>
        <taxon>Goodeidae</taxon>
        <taxon>Ameca</taxon>
    </lineage>
</organism>